<evidence type="ECO:0000313" key="1">
    <source>
        <dbReference type="EMBL" id="GFR03313.1"/>
    </source>
</evidence>
<protein>
    <submittedName>
        <fullName evidence="1">Uncharacterized protein</fullName>
    </submittedName>
</protein>
<organism evidence="1 2">
    <name type="scientific">Trichonephila clavata</name>
    <name type="common">Joro spider</name>
    <name type="synonym">Nephila clavata</name>
    <dbReference type="NCBI Taxonomy" id="2740835"/>
    <lineage>
        <taxon>Eukaryota</taxon>
        <taxon>Metazoa</taxon>
        <taxon>Ecdysozoa</taxon>
        <taxon>Arthropoda</taxon>
        <taxon>Chelicerata</taxon>
        <taxon>Arachnida</taxon>
        <taxon>Araneae</taxon>
        <taxon>Araneomorphae</taxon>
        <taxon>Entelegynae</taxon>
        <taxon>Araneoidea</taxon>
        <taxon>Nephilidae</taxon>
        <taxon>Trichonephila</taxon>
    </lineage>
</organism>
<evidence type="ECO:0000313" key="2">
    <source>
        <dbReference type="Proteomes" id="UP000887116"/>
    </source>
</evidence>
<proteinExistence type="predicted"/>
<dbReference type="Proteomes" id="UP000887116">
    <property type="component" value="Unassembled WGS sequence"/>
</dbReference>
<comment type="caution">
    <text evidence="1">The sequence shown here is derived from an EMBL/GenBank/DDBJ whole genome shotgun (WGS) entry which is preliminary data.</text>
</comment>
<dbReference type="EMBL" id="BMAO01015649">
    <property type="protein sequence ID" value="GFR03313.1"/>
    <property type="molecule type" value="Genomic_DNA"/>
</dbReference>
<dbReference type="AlphaFoldDB" id="A0A8X6GG26"/>
<accession>A0A8X6GG26</accession>
<sequence length="74" mass="8819">MKRFEKQSNTEIRINVLALDTQIDVQNETDLSAKKNNSITFSDHFEKQATGNYTSQNEIYQNLWVMRYVMHFML</sequence>
<gene>
    <name evidence="1" type="ORF">TNCT_473511</name>
</gene>
<reference evidence="1" key="1">
    <citation type="submission" date="2020-07" db="EMBL/GenBank/DDBJ databases">
        <title>Multicomponent nature underlies the extraordinary mechanical properties of spider dragline silk.</title>
        <authorList>
            <person name="Kono N."/>
            <person name="Nakamura H."/>
            <person name="Mori M."/>
            <person name="Yoshida Y."/>
            <person name="Ohtoshi R."/>
            <person name="Malay A.D."/>
            <person name="Moran D.A.P."/>
            <person name="Tomita M."/>
            <person name="Numata K."/>
            <person name="Arakawa K."/>
        </authorList>
    </citation>
    <scope>NUCLEOTIDE SEQUENCE</scope>
</reference>
<keyword evidence="2" id="KW-1185">Reference proteome</keyword>
<name>A0A8X6GG26_TRICU</name>